<evidence type="ECO:0000313" key="6">
    <source>
        <dbReference type="Proteomes" id="UP001224412"/>
    </source>
</evidence>
<dbReference type="NCBIfam" id="TIGR01076">
    <property type="entry name" value="sortase_fam"/>
    <property type="match status" value="1"/>
</dbReference>
<dbReference type="EMBL" id="JASNVH010000004">
    <property type="protein sequence ID" value="MDK4306529.1"/>
    <property type="molecule type" value="Genomic_DNA"/>
</dbReference>
<dbReference type="Pfam" id="PF04203">
    <property type="entry name" value="Sortase"/>
    <property type="match status" value="1"/>
</dbReference>
<feature type="transmembrane region" description="Helical" evidence="4">
    <location>
        <begin position="268"/>
        <end position="286"/>
    </location>
</feature>
<keyword evidence="1" id="KW-0378">Hydrolase</keyword>
<feature type="active site" description="Acyl-thioester intermediate" evidence="2">
    <location>
        <position position="233"/>
    </location>
</feature>
<evidence type="ECO:0000256" key="3">
    <source>
        <dbReference type="SAM" id="MobiDB-lite"/>
    </source>
</evidence>
<dbReference type="AlphaFoldDB" id="A0AAP4BNZ0"/>
<evidence type="ECO:0000313" key="5">
    <source>
        <dbReference type="EMBL" id="MDK4306529.1"/>
    </source>
</evidence>
<organism evidence="5 6">
    <name type="scientific">Corynebacterium pseudodiphtheriticum</name>
    <dbReference type="NCBI Taxonomy" id="37637"/>
    <lineage>
        <taxon>Bacteria</taxon>
        <taxon>Bacillati</taxon>
        <taxon>Actinomycetota</taxon>
        <taxon>Actinomycetes</taxon>
        <taxon>Mycobacteriales</taxon>
        <taxon>Corynebacteriaceae</taxon>
        <taxon>Corynebacterium</taxon>
    </lineage>
</organism>
<protein>
    <submittedName>
        <fullName evidence="5">Class C sortase</fullName>
    </submittedName>
</protein>
<proteinExistence type="predicted"/>
<dbReference type="InterPro" id="IPR023365">
    <property type="entry name" value="Sortase_dom-sf"/>
</dbReference>
<dbReference type="Proteomes" id="UP001224412">
    <property type="component" value="Unassembled WGS sequence"/>
</dbReference>
<feature type="region of interest" description="Disordered" evidence="3">
    <location>
        <begin position="1"/>
        <end position="24"/>
    </location>
</feature>
<dbReference type="RefSeq" id="WP_284589204.1">
    <property type="nucleotide sequence ID" value="NZ_JASNUC010000014.1"/>
</dbReference>
<evidence type="ECO:0000256" key="2">
    <source>
        <dbReference type="PIRSR" id="PIRSR605754-1"/>
    </source>
</evidence>
<name>A0AAP4BNZ0_9CORY</name>
<feature type="transmembrane region" description="Helical" evidence="4">
    <location>
        <begin position="31"/>
        <end position="50"/>
    </location>
</feature>
<accession>A0AAP4BNZ0</accession>
<keyword evidence="4" id="KW-0472">Membrane</keyword>
<dbReference type="CDD" id="cd05827">
    <property type="entry name" value="Sortase_C"/>
    <property type="match status" value="1"/>
</dbReference>
<dbReference type="NCBIfam" id="NF033745">
    <property type="entry name" value="class_C_sortase"/>
    <property type="match status" value="1"/>
</dbReference>
<dbReference type="InterPro" id="IPR005754">
    <property type="entry name" value="Sortase"/>
</dbReference>
<keyword evidence="4" id="KW-1133">Transmembrane helix</keyword>
<feature type="active site" description="Proton donor/acceptor" evidence="2">
    <location>
        <position position="171"/>
    </location>
</feature>
<comment type="caution">
    <text evidence="5">The sequence shown here is derived from an EMBL/GenBank/DDBJ whole genome shotgun (WGS) entry which is preliminary data.</text>
</comment>
<dbReference type="InterPro" id="IPR042002">
    <property type="entry name" value="Sortase_C"/>
</dbReference>
<keyword evidence="4" id="KW-0812">Transmembrane</keyword>
<evidence type="ECO:0000256" key="4">
    <source>
        <dbReference type="SAM" id="Phobius"/>
    </source>
</evidence>
<gene>
    <name evidence="5" type="ORF">QPX42_03040</name>
</gene>
<sequence>MTLVVEQPSGGGQPRQQQSARHAKRKKSNSAIYLILGIAVLLYPIFATVYNDYQLDAQARSYSDNIEKIQPSERVAKYLEEAREYNERLARQGHHAMPPEEGVPGFDDYMSTLNAPETNGVIARITIPSIDVDLPVYHTTADHVLYEGAGHMFGSSLPVGGLGTNSVISAHTGMVNATMFDNLPRIKDGADVYIDIMGEKLRYQVNAREVVGPDDYEAVTYESDKDKLTLVTCTPYGINTDRLLVNAERVPMDETQETHTSWMPHLSWWMYLDLFIILVVLAIVAYREWKKRAARKAAEREAAELETIA</sequence>
<dbReference type="Gene3D" id="2.40.260.10">
    <property type="entry name" value="Sortase"/>
    <property type="match status" value="1"/>
</dbReference>
<dbReference type="SUPFAM" id="SSF63817">
    <property type="entry name" value="Sortase"/>
    <property type="match status" value="1"/>
</dbReference>
<evidence type="ECO:0000256" key="1">
    <source>
        <dbReference type="ARBA" id="ARBA00022801"/>
    </source>
</evidence>
<dbReference type="GO" id="GO:0016787">
    <property type="term" value="F:hydrolase activity"/>
    <property type="evidence" value="ECO:0007669"/>
    <property type="project" value="UniProtKB-KW"/>
</dbReference>
<reference evidence="5" key="1">
    <citation type="submission" date="2023-05" db="EMBL/GenBank/DDBJ databases">
        <title>Metabolic capabilities are highly conserved among human nasal-associated Corynebacterium species in pangenomic analyses.</title>
        <authorList>
            <person name="Tran T.H."/>
            <person name="Roberts A.Q."/>
            <person name="Escapa I.F."/>
            <person name="Gao W."/>
            <person name="Conlan S."/>
            <person name="Kong H."/>
            <person name="Segre J.A."/>
            <person name="Kelly M.S."/>
            <person name="Lemon K.P."/>
        </authorList>
    </citation>
    <scope>NUCLEOTIDE SEQUENCE</scope>
    <source>
        <strain evidence="5">KPL2773</strain>
    </source>
</reference>